<keyword evidence="2" id="KW-1185">Reference proteome</keyword>
<reference evidence="1 2" key="1">
    <citation type="submission" date="2021-04" db="EMBL/GenBank/DDBJ databases">
        <title>novel species isolated from subtropical streams in China.</title>
        <authorList>
            <person name="Lu H."/>
        </authorList>
    </citation>
    <scope>NUCLEOTIDE SEQUENCE [LARGE SCALE GENOMIC DNA]</scope>
    <source>
        <strain evidence="1 2">BYS107W</strain>
    </source>
</reference>
<dbReference type="EMBL" id="JAGSPM010000008">
    <property type="protein sequence ID" value="MBR7747562.1"/>
    <property type="molecule type" value="Genomic_DNA"/>
</dbReference>
<dbReference type="AlphaFoldDB" id="A0A941I3L0"/>
<evidence type="ECO:0000313" key="2">
    <source>
        <dbReference type="Proteomes" id="UP000680158"/>
    </source>
</evidence>
<sequence length="105" mass="11317">MSSPNAMTSEGAGATDKQALPTESMAYLAALNTVNLILIDAANLQRNNYMVYTSALCLAMQKIADGDQHGQALLTAIQQSITFDQEYVVKSGKACVEILTEFKKL</sequence>
<organism evidence="1 2">
    <name type="scientific">Undibacterium baiyunense</name>
    <dbReference type="NCBI Taxonomy" id="2828731"/>
    <lineage>
        <taxon>Bacteria</taxon>
        <taxon>Pseudomonadati</taxon>
        <taxon>Pseudomonadota</taxon>
        <taxon>Betaproteobacteria</taxon>
        <taxon>Burkholderiales</taxon>
        <taxon>Oxalobacteraceae</taxon>
        <taxon>Undibacterium</taxon>
    </lineage>
</organism>
<protein>
    <submittedName>
        <fullName evidence="1">Uncharacterized protein</fullName>
    </submittedName>
</protein>
<comment type="caution">
    <text evidence="1">The sequence shown here is derived from an EMBL/GenBank/DDBJ whole genome shotgun (WGS) entry which is preliminary data.</text>
</comment>
<dbReference type="RefSeq" id="WP_212684955.1">
    <property type="nucleotide sequence ID" value="NZ_JAGSPM010000008.1"/>
</dbReference>
<accession>A0A941I3L0</accession>
<dbReference type="Proteomes" id="UP000680158">
    <property type="component" value="Unassembled WGS sequence"/>
</dbReference>
<proteinExistence type="predicted"/>
<gene>
    <name evidence="1" type="ORF">KDM92_13300</name>
</gene>
<evidence type="ECO:0000313" key="1">
    <source>
        <dbReference type="EMBL" id="MBR7747562.1"/>
    </source>
</evidence>
<name>A0A941I3L0_9BURK</name>